<dbReference type="EMBL" id="JADEXG010000003">
    <property type="protein sequence ID" value="MBE9076045.1"/>
    <property type="molecule type" value="Genomic_DNA"/>
</dbReference>
<name>A0A8J7A509_9CYAN</name>
<dbReference type="Proteomes" id="UP000636505">
    <property type="component" value="Unassembled WGS sequence"/>
</dbReference>
<evidence type="ECO:0000313" key="1">
    <source>
        <dbReference type="EMBL" id="MBE9076045.1"/>
    </source>
</evidence>
<accession>A0A8J7A509</accession>
<evidence type="ECO:0000313" key="2">
    <source>
        <dbReference type="Proteomes" id="UP000636505"/>
    </source>
</evidence>
<protein>
    <submittedName>
        <fullName evidence="1">Glycosyltransferase</fullName>
    </submittedName>
</protein>
<keyword evidence="2" id="KW-1185">Reference proteome</keyword>
<gene>
    <name evidence="1" type="ORF">IQ241_01840</name>
</gene>
<dbReference type="AlphaFoldDB" id="A0A8J7A509"/>
<organism evidence="1 2">
    <name type="scientific">Vasconcelosia minhoensis LEGE 07310</name>
    <dbReference type="NCBI Taxonomy" id="915328"/>
    <lineage>
        <taxon>Bacteria</taxon>
        <taxon>Bacillati</taxon>
        <taxon>Cyanobacteriota</taxon>
        <taxon>Cyanophyceae</taxon>
        <taxon>Nodosilineales</taxon>
        <taxon>Cymatolegaceae</taxon>
        <taxon>Vasconcelosia</taxon>
        <taxon>Vasconcelosia minhoensis</taxon>
    </lineage>
</organism>
<reference evidence="1" key="1">
    <citation type="submission" date="2020-10" db="EMBL/GenBank/DDBJ databases">
        <authorList>
            <person name="Castelo-Branco R."/>
            <person name="Eusebio N."/>
            <person name="Adriana R."/>
            <person name="Vieira A."/>
            <person name="Brugerolle De Fraissinette N."/>
            <person name="Rezende De Castro R."/>
            <person name="Schneider M.P."/>
            <person name="Vasconcelos V."/>
            <person name="Leao P.N."/>
        </authorList>
    </citation>
    <scope>NUCLEOTIDE SEQUENCE</scope>
    <source>
        <strain evidence="1">LEGE 07310</strain>
    </source>
</reference>
<comment type="caution">
    <text evidence="1">The sequence shown here is derived from an EMBL/GenBank/DDBJ whole genome shotgun (WGS) entry which is preliminary data.</text>
</comment>
<proteinExistence type="predicted"/>
<dbReference type="RefSeq" id="WP_193904711.1">
    <property type="nucleotide sequence ID" value="NZ_JADEXG010000003.1"/>
</dbReference>
<sequence>MDSRSVFSELDFTVVLPTYNGASRIPQVLEKL</sequence>